<dbReference type="InterPro" id="IPR001965">
    <property type="entry name" value="Znf_PHD"/>
</dbReference>
<dbReference type="EMBL" id="BMAT01005554">
    <property type="protein sequence ID" value="GFR95837.1"/>
    <property type="molecule type" value="Genomic_DNA"/>
</dbReference>
<keyword evidence="2 4" id="KW-0863">Zinc-finger</keyword>
<comment type="caution">
    <text evidence="7">The sequence shown here is derived from an EMBL/GenBank/DDBJ whole genome shotgun (WGS) entry which is preliminary data.</text>
</comment>
<name>A0AAV4HEI6_9GAST</name>
<dbReference type="SUPFAM" id="SSF57903">
    <property type="entry name" value="FYVE/PHD zinc finger"/>
    <property type="match status" value="1"/>
</dbReference>
<accession>A0AAV4HEI6</accession>
<dbReference type="InterPro" id="IPR019786">
    <property type="entry name" value="Zinc_finger_PHD-type_CS"/>
</dbReference>
<dbReference type="Pfam" id="PF00628">
    <property type="entry name" value="PHD"/>
    <property type="match status" value="1"/>
</dbReference>
<keyword evidence="3" id="KW-0862">Zinc</keyword>
<protein>
    <recommendedName>
        <fullName evidence="6">PHD-type domain-containing protein</fullName>
    </recommendedName>
</protein>
<dbReference type="InterPro" id="IPR019787">
    <property type="entry name" value="Znf_PHD-finger"/>
</dbReference>
<dbReference type="AlphaFoldDB" id="A0AAV4HEI6"/>
<evidence type="ECO:0000313" key="8">
    <source>
        <dbReference type="Proteomes" id="UP000762676"/>
    </source>
</evidence>
<dbReference type="InterPro" id="IPR013083">
    <property type="entry name" value="Znf_RING/FYVE/PHD"/>
</dbReference>
<evidence type="ECO:0000256" key="1">
    <source>
        <dbReference type="ARBA" id="ARBA00022723"/>
    </source>
</evidence>
<evidence type="ECO:0000259" key="6">
    <source>
        <dbReference type="PROSITE" id="PS50016"/>
    </source>
</evidence>
<reference evidence="7 8" key="1">
    <citation type="journal article" date="2021" name="Elife">
        <title>Chloroplast acquisition without the gene transfer in kleptoplastic sea slugs, Plakobranchus ocellatus.</title>
        <authorList>
            <person name="Maeda T."/>
            <person name="Takahashi S."/>
            <person name="Yoshida T."/>
            <person name="Shimamura S."/>
            <person name="Takaki Y."/>
            <person name="Nagai Y."/>
            <person name="Toyoda A."/>
            <person name="Suzuki Y."/>
            <person name="Arimoto A."/>
            <person name="Ishii H."/>
            <person name="Satoh N."/>
            <person name="Nishiyama T."/>
            <person name="Hasebe M."/>
            <person name="Maruyama T."/>
            <person name="Minagawa J."/>
            <person name="Obokata J."/>
            <person name="Shigenobu S."/>
        </authorList>
    </citation>
    <scope>NUCLEOTIDE SEQUENCE [LARGE SCALE GENOMIC DNA]</scope>
</reference>
<keyword evidence="1" id="KW-0479">Metal-binding</keyword>
<proteinExistence type="predicted"/>
<dbReference type="InterPro" id="IPR011011">
    <property type="entry name" value="Znf_FYVE_PHD"/>
</dbReference>
<dbReference type="PROSITE" id="PS50016">
    <property type="entry name" value="ZF_PHD_2"/>
    <property type="match status" value="1"/>
</dbReference>
<evidence type="ECO:0000313" key="7">
    <source>
        <dbReference type="EMBL" id="GFR95837.1"/>
    </source>
</evidence>
<dbReference type="Gene3D" id="3.30.40.10">
    <property type="entry name" value="Zinc/RING finger domain, C3HC4 (zinc finger)"/>
    <property type="match status" value="1"/>
</dbReference>
<evidence type="ECO:0000256" key="3">
    <source>
        <dbReference type="ARBA" id="ARBA00022833"/>
    </source>
</evidence>
<keyword evidence="8" id="KW-1185">Reference proteome</keyword>
<sequence>MEQKKKEMEQKKKVMKQKKKEMEQVKEGAKKRTEKKIKCLKLNETLNKRNKAKTDDKDEYYADESMEQETNLNENPCLHNYEKVERREKNNENKEERNVEMDFNRDDDEGMVEETIELELGETACYVCHMSEDRGGWIGCDTCSLWFHKKCTGAKKHMLQEMTDEELEKFRFVCIVCKRKHLF</sequence>
<dbReference type="PROSITE" id="PS01359">
    <property type="entry name" value="ZF_PHD_1"/>
    <property type="match status" value="1"/>
</dbReference>
<dbReference type="SMART" id="SM00249">
    <property type="entry name" value="PHD"/>
    <property type="match status" value="1"/>
</dbReference>
<gene>
    <name evidence="7" type="ORF">ElyMa_002705000</name>
</gene>
<feature type="domain" description="PHD-type" evidence="6">
    <location>
        <begin position="122"/>
        <end position="180"/>
    </location>
</feature>
<organism evidence="7 8">
    <name type="scientific">Elysia marginata</name>
    <dbReference type="NCBI Taxonomy" id="1093978"/>
    <lineage>
        <taxon>Eukaryota</taxon>
        <taxon>Metazoa</taxon>
        <taxon>Spiralia</taxon>
        <taxon>Lophotrochozoa</taxon>
        <taxon>Mollusca</taxon>
        <taxon>Gastropoda</taxon>
        <taxon>Heterobranchia</taxon>
        <taxon>Euthyneura</taxon>
        <taxon>Panpulmonata</taxon>
        <taxon>Sacoglossa</taxon>
        <taxon>Placobranchoidea</taxon>
        <taxon>Plakobranchidae</taxon>
        <taxon>Elysia</taxon>
    </lineage>
</organism>
<evidence type="ECO:0000256" key="2">
    <source>
        <dbReference type="ARBA" id="ARBA00022771"/>
    </source>
</evidence>
<dbReference type="CDD" id="cd15489">
    <property type="entry name" value="PHD_SF"/>
    <property type="match status" value="1"/>
</dbReference>
<dbReference type="GO" id="GO:0008270">
    <property type="term" value="F:zinc ion binding"/>
    <property type="evidence" value="ECO:0007669"/>
    <property type="project" value="UniProtKB-KW"/>
</dbReference>
<evidence type="ECO:0000256" key="5">
    <source>
        <dbReference type="SAM" id="MobiDB-lite"/>
    </source>
</evidence>
<feature type="compositionally biased region" description="Basic and acidic residues" evidence="5">
    <location>
        <begin position="20"/>
        <end position="30"/>
    </location>
</feature>
<feature type="region of interest" description="Disordered" evidence="5">
    <location>
        <begin position="1"/>
        <end position="30"/>
    </location>
</feature>
<evidence type="ECO:0000256" key="4">
    <source>
        <dbReference type="PROSITE-ProRule" id="PRU00146"/>
    </source>
</evidence>
<dbReference type="Proteomes" id="UP000762676">
    <property type="component" value="Unassembled WGS sequence"/>
</dbReference>
<feature type="compositionally biased region" description="Basic and acidic residues" evidence="5">
    <location>
        <begin position="1"/>
        <end position="12"/>
    </location>
</feature>
<feature type="region of interest" description="Disordered" evidence="5">
    <location>
        <begin position="50"/>
        <end position="75"/>
    </location>
</feature>